<evidence type="ECO:0000259" key="1">
    <source>
        <dbReference type="Pfam" id="PF05193"/>
    </source>
</evidence>
<dbReference type="EMBL" id="JQCQ01000013">
    <property type="protein sequence ID" value="KRO25286.1"/>
    <property type="molecule type" value="Genomic_DNA"/>
</dbReference>
<accession>A0A0R2NHM7</accession>
<dbReference type="Pfam" id="PF05193">
    <property type="entry name" value="Peptidase_M16_C"/>
    <property type="match status" value="1"/>
</dbReference>
<dbReference type="GO" id="GO:0046872">
    <property type="term" value="F:metal ion binding"/>
    <property type="evidence" value="ECO:0007669"/>
    <property type="project" value="InterPro"/>
</dbReference>
<dbReference type="InterPro" id="IPR007863">
    <property type="entry name" value="Peptidase_M16_C"/>
</dbReference>
<protein>
    <recommendedName>
        <fullName evidence="1">Peptidase M16 C-terminal domain-containing protein</fullName>
    </recommendedName>
</protein>
<dbReference type="RefSeq" id="WP_057799204.1">
    <property type="nucleotide sequence ID" value="NZ_BJZZ01000012.1"/>
</dbReference>
<comment type="caution">
    <text evidence="2">The sequence shown here is derived from an EMBL/GenBank/DDBJ whole genome shotgun (WGS) entry which is preliminary data.</text>
</comment>
<reference evidence="2 3" key="1">
    <citation type="journal article" date="2015" name="Genome Announc.">
        <title>Expanding the biotechnology potential of lactobacilli through comparative genomics of 213 strains and associated genera.</title>
        <authorList>
            <person name="Sun Z."/>
            <person name="Harris H.M."/>
            <person name="McCann A."/>
            <person name="Guo C."/>
            <person name="Argimon S."/>
            <person name="Zhang W."/>
            <person name="Yang X."/>
            <person name="Jeffery I.B."/>
            <person name="Cooney J.C."/>
            <person name="Kagawa T.F."/>
            <person name="Liu W."/>
            <person name="Song Y."/>
            <person name="Salvetti E."/>
            <person name="Wrobel A."/>
            <person name="Rasinkangas P."/>
            <person name="Parkhill J."/>
            <person name="Rea M.C."/>
            <person name="O'Sullivan O."/>
            <person name="Ritari J."/>
            <person name="Douillard F.P."/>
            <person name="Paul Ross R."/>
            <person name="Yang R."/>
            <person name="Briner A.E."/>
            <person name="Felis G.E."/>
            <person name="de Vos W.M."/>
            <person name="Barrangou R."/>
            <person name="Klaenhammer T.R."/>
            <person name="Caufield P.W."/>
            <person name="Cui Y."/>
            <person name="Zhang H."/>
            <person name="O'Toole P.W."/>
        </authorList>
    </citation>
    <scope>NUCLEOTIDE SEQUENCE [LARGE SCALE GENOMIC DNA]</scope>
    <source>
        <strain evidence="2 3">DSM 23026</strain>
    </source>
</reference>
<dbReference type="PATRIC" id="fig|480391.4.peg.326"/>
<dbReference type="OrthoDB" id="9762085at2"/>
<keyword evidence="3" id="KW-1185">Reference proteome</keyword>
<dbReference type="PANTHER" id="PTHR11851">
    <property type="entry name" value="METALLOPROTEASE"/>
    <property type="match status" value="1"/>
</dbReference>
<dbReference type="PANTHER" id="PTHR11851:SF186">
    <property type="entry name" value="INACTIVE METALLOPROTEASE YMFF-RELATED"/>
    <property type="match status" value="1"/>
</dbReference>
<dbReference type="InterPro" id="IPR011249">
    <property type="entry name" value="Metalloenz_LuxS/M16"/>
</dbReference>
<dbReference type="InterPro" id="IPR050361">
    <property type="entry name" value="MPP/UQCRC_Complex"/>
</dbReference>
<gene>
    <name evidence="2" type="ORF">IV88_GL000322</name>
</gene>
<name>A0A0R2NHM7_9LACO</name>
<dbReference type="NCBIfam" id="NF047422">
    <property type="entry name" value="YfmF_fam"/>
    <property type="match status" value="1"/>
</dbReference>
<organism evidence="2 3">
    <name type="scientific">Pediococcus argentinicus</name>
    <dbReference type="NCBI Taxonomy" id="480391"/>
    <lineage>
        <taxon>Bacteria</taxon>
        <taxon>Bacillati</taxon>
        <taxon>Bacillota</taxon>
        <taxon>Bacilli</taxon>
        <taxon>Lactobacillales</taxon>
        <taxon>Lactobacillaceae</taxon>
        <taxon>Pediococcus</taxon>
    </lineage>
</organism>
<dbReference type="SUPFAM" id="SSF63411">
    <property type="entry name" value="LuxS/MPP-like metallohydrolase"/>
    <property type="match status" value="2"/>
</dbReference>
<sequence length="422" mass="47712">MQKEIMAGVNLNLQTTQQFKTNRIEVHFLSKASVAEMAKRTLLTNILETSSHKFNTQTKVTHELSRMYGASFSTSVAKKGILHDISFSIVVVNEKFINQKVDLIQQAFQFLNEIINYPLASGNEFDQEIFSRQKANLIDYIRSAADDKQYWAMQQLRQLTYGQDSIQATPSYGKISDIEAIGNSDLFEYYRGLLSSDQIQITVVGDTDEETVTEAVKIFDFKSRNFELESVFSKLEPVSEVSIGEVHDNVNQAKLDFAYDFPVYVRDQHYFAAIVFNALFGGTPQSKLFLKVREEASLAYYASSTLDLYNGIMMVQTGIDGANWHKVEDIIALQLVALQNGDLKSEELDNVKKGLQSEYLASLDSPRSYCRKVLSDWALNSTMTDEMWLSGIKAVTIDDVKEIASLVNLRSEFILDGNLDED</sequence>
<dbReference type="Proteomes" id="UP000051249">
    <property type="component" value="Unassembled WGS sequence"/>
</dbReference>
<evidence type="ECO:0000313" key="2">
    <source>
        <dbReference type="EMBL" id="KRO25286.1"/>
    </source>
</evidence>
<dbReference type="AlphaFoldDB" id="A0A0R2NHM7"/>
<evidence type="ECO:0000313" key="3">
    <source>
        <dbReference type="Proteomes" id="UP000051249"/>
    </source>
</evidence>
<proteinExistence type="predicted"/>
<dbReference type="Gene3D" id="3.30.830.10">
    <property type="entry name" value="Metalloenzyme, LuxS/M16 peptidase-like"/>
    <property type="match status" value="2"/>
</dbReference>
<feature type="domain" description="Peptidase M16 C-terminal" evidence="1">
    <location>
        <begin position="184"/>
        <end position="355"/>
    </location>
</feature>